<dbReference type="CDD" id="cd00093">
    <property type="entry name" value="HTH_XRE"/>
    <property type="match status" value="1"/>
</dbReference>
<accession>A0A5C7XTC1</accession>
<dbReference type="AlphaFoldDB" id="A0A5C7XTC1"/>
<dbReference type="EMBL" id="SSGD01000125">
    <property type="protein sequence ID" value="TXI52496.1"/>
    <property type="molecule type" value="Genomic_DNA"/>
</dbReference>
<protein>
    <submittedName>
        <fullName evidence="2">Helix-turn-helix domain-containing protein</fullName>
    </submittedName>
</protein>
<comment type="caution">
    <text evidence="2">The sequence shown here is derived from an EMBL/GenBank/DDBJ whole genome shotgun (WGS) entry which is preliminary data.</text>
</comment>
<name>A0A5C7XTC1_9MYCO</name>
<feature type="domain" description="HTH cro/C1-type" evidence="1">
    <location>
        <begin position="33"/>
        <end position="77"/>
    </location>
</feature>
<sequence length="192" mass="20231">MAESESVPPGIDPAIARVGRAVADRRLECGLTTQRELADKAGVALNTAAMLERGRSFPRAGNAHKIERALDWPAGMLNALLRGEPIPTPAQPRPPAPSTGGVHAVSIAQGVVKIVGLCAEVLMRQGPGDPDSAMLLRRLSDQLLALETMIAASLPHAADAFDETVAALEEVHRNREALQSAVARSEGLPPQH</sequence>
<dbReference type="PROSITE" id="PS50943">
    <property type="entry name" value="HTH_CROC1"/>
    <property type="match status" value="1"/>
</dbReference>
<dbReference type="Pfam" id="PF01381">
    <property type="entry name" value="HTH_3"/>
    <property type="match status" value="1"/>
</dbReference>
<dbReference type="GO" id="GO:0003677">
    <property type="term" value="F:DNA binding"/>
    <property type="evidence" value="ECO:0007669"/>
    <property type="project" value="InterPro"/>
</dbReference>
<dbReference type="Proteomes" id="UP000321797">
    <property type="component" value="Unassembled WGS sequence"/>
</dbReference>
<evidence type="ECO:0000259" key="1">
    <source>
        <dbReference type="PROSITE" id="PS50943"/>
    </source>
</evidence>
<reference evidence="2 3" key="1">
    <citation type="submission" date="2018-09" db="EMBL/GenBank/DDBJ databases">
        <title>Metagenome Assembled Genomes from an Advanced Water Purification Facility.</title>
        <authorList>
            <person name="Stamps B.W."/>
            <person name="Spear J.R."/>
        </authorList>
    </citation>
    <scope>NUCLEOTIDE SEQUENCE [LARGE SCALE GENOMIC DNA]</scope>
    <source>
        <strain evidence="2">Bin_29_2</strain>
    </source>
</reference>
<gene>
    <name evidence="2" type="ORF">E6Q54_18130</name>
</gene>
<dbReference type="InterPro" id="IPR010982">
    <property type="entry name" value="Lambda_DNA-bd_dom_sf"/>
</dbReference>
<dbReference type="SMART" id="SM00530">
    <property type="entry name" value="HTH_XRE"/>
    <property type="match status" value="1"/>
</dbReference>
<dbReference type="RefSeq" id="WP_276762450.1">
    <property type="nucleotide sequence ID" value="NZ_SSGD01000125.1"/>
</dbReference>
<organism evidence="2 3">
    <name type="scientific">Mycolicibacter arupensis</name>
    <dbReference type="NCBI Taxonomy" id="342002"/>
    <lineage>
        <taxon>Bacteria</taxon>
        <taxon>Bacillati</taxon>
        <taxon>Actinomycetota</taxon>
        <taxon>Actinomycetes</taxon>
        <taxon>Mycobacteriales</taxon>
        <taxon>Mycobacteriaceae</taxon>
        <taxon>Mycolicibacter</taxon>
    </lineage>
</organism>
<dbReference type="Gene3D" id="1.10.260.40">
    <property type="entry name" value="lambda repressor-like DNA-binding domains"/>
    <property type="match status" value="1"/>
</dbReference>
<evidence type="ECO:0000313" key="3">
    <source>
        <dbReference type="Proteomes" id="UP000321797"/>
    </source>
</evidence>
<proteinExistence type="predicted"/>
<dbReference type="InterPro" id="IPR001387">
    <property type="entry name" value="Cro/C1-type_HTH"/>
</dbReference>
<dbReference type="SUPFAM" id="SSF47413">
    <property type="entry name" value="lambda repressor-like DNA-binding domains"/>
    <property type="match status" value="1"/>
</dbReference>
<evidence type="ECO:0000313" key="2">
    <source>
        <dbReference type="EMBL" id="TXI52496.1"/>
    </source>
</evidence>